<feature type="chain" id="PRO_5044869616" description="DUF5642 domain-containing protein" evidence="2">
    <location>
        <begin position="20"/>
        <end position="222"/>
    </location>
</feature>
<accession>A0ABD7UZN8</accession>
<comment type="caution">
    <text evidence="3">The sequence shown here is derived from an EMBL/GenBank/DDBJ whole genome shotgun (WGS) entry which is preliminary data.</text>
</comment>
<evidence type="ECO:0000256" key="2">
    <source>
        <dbReference type="SAM" id="SignalP"/>
    </source>
</evidence>
<evidence type="ECO:0000313" key="4">
    <source>
        <dbReference type="Proteomes" id="UP000360750"/>
    </source>
</evidence>
<reference evidence="3 4" key="1">
    <citation type="submission" date="2019-02" db="EMBL/GenBank/DDBJ databases">
        <authorList>
            <consortium name="Pathogen Informatics"/>
        </authorList>
    </citation>
    <scope>NUCLEOTIDE SEQUENCE [LARGE SCALE GENOMIC DNA]</scope>
    <source>
        <strain evidence="3 4">3012STDY6756503</strain>
    </source>
</reference>
<name>A0ABD7UZN8_9ACTN</name>
<feature type="signal peptide" evidence="2">
    <location>
        <begin position="1"/>
        <end position="19"/>
    </location>
</feature>
<feature type="region of interest" description="Disordered" evidence="1">
    <location>
        <begin position="28"/>
        <end position="52"/>
    </location>
</feature>
<proteinExistence type="predicted"/>
<feature type="compositionally biased region" description="Polar residues" evidence="1">
    <location>
        <begin position="28"/>
        <end position="44"/>
    </location>
</feature>
<sequence length="222" mass="22330">MPALLLAACAILAGGVLSACSVSGDAQPSNADLSSRSVSASDFPSGSADRIPPPAVGNALADVTGAAVPGQAKDTSFDPADCAPEPVSADGAVAFLGYGTVDRSTLTTVVAHVTAPLAEVVDRARRCPEFTRTTFGASSTVTTEVLPAPPAPDGVATATLRRTIVTGGEAAPVTTSTLTLLGERDDVRVYAEYRWPGDSPVAPEDSAALDELFTKALAAAFG</sequence>
<evidence type="ECO:0000313" key="3">
    <source>
        <dbReference type="EMBL" id="VFA82321.1"/>
    </source>
</evidence>
<dbReference type="Proteomes" id="UP000360750">
    <property type="component" value="Unassembled WGS sequence"/>
</dbReference>
<evidence type="ECO:0008006" key="5">
    <source>
        <dbReference type="Google" id="ProtNLM"/>
    </source>
</evidence>
<gene>
    <name evidence="3" type="ORF">NCTC8139_00989</name>
</gene>
<dbReference type="AlphaFoldDB" id="A0ABD7UZN8"/>
<keyword evidence="2" id="KW-0732">Signal</keyword>
<evidence type="ECO:0000256" key="1">
    <source>
        <dbReference type="SAM" id="MobiDB-lite"/>
    </source>
</evidence>
<protein>
    <recommendedName>
        <fullName evidence="5">DUF5642 domain-containing protein</fullName>
    </recommendedName>
</protein>
<dbReference type="EMBL" id="CAACYD010000005">
    <property type="protein sequence ID" value="VFA82321.1"/>
    <property type="molecule type" value="Genomic_DNA"/>
</dbReference>
<organism evidence="3 4">
    <name type="scientific">Gordonia paraffinivorans</name>
    <dbReference type="NCBI Taxonomy" id="175628"/>
    <lineage>
        <taxon>Bacteria</taxon>
        <taxon>Bacillati</taxon>
        <taxon>Actinomycetota</taxon>
        <taxon>Actinomycetes</taxon>
        <taxon>Mycobacteriales</taxon>
        <taxon>Gordoniaceae</taxon>
        <taxon>Gordonia</taxon>
    </lineage>
</organism>